<dbReference type="OrthoDB" id="27542at2"/>
<dbReference type="AlphaFoldDB" id="A0A2P7AQY0"/>
<dbReference type="Pfam" id="PF00528">
    <property type="entry name" value="BPD_transp_1"/>
    <property type="match status" value="1"/>
</dbReference>
<feature type="transmembrane region" description="Helical" evidence="8">
    <location>
        <begin position="269"/>
        <end position="290"/>
    </location>
</feature>
<reference evidence="11" key="1">
    <citation type="submission" date="2017-11" db="EMBL/GenBank/DDBJ databases">
        <authorList>
            <person name="Kuznetsova I."/>
            <person name="Sazanova A."/>
            <person name="Chirak E."/>
            <person name="Safronova V."/>
            <person name="Willems A."/>
        </authorList>
    </citation>
    <scope>NUCLEOTIDE SEQUENCE [LARGE SCALE GENOMIC DNA]</scope>
    <source>
        <strain evidence="11">PEPV15</strain>
    </source>
</reference>
<evidence type="ECO:0000256" key="4">
    <source>
        <dbReference type="ARBA" id="ARBA00022519"/>
    </source>
</evidence>
<dbReference type="PANTHER" id="PTHR43357">
    <property type="entry name" value="INNER MEMBRANE ABC TRANSPORTER PERMEASE PROTEIN YDCV"/>
    <property type="match status" value="1"/>
</dbReference>
<evidence type="ECO:0000256" key="3">
    <source>
        <dbReference type="ARBA" id="ARBA00022475"/>
    </source>
</evidence>
<feature type="transmembrane region" description="Helical" evidence="8">
    <location>
        <begin position="159"/>
        <end position="183"/>
    </location>
</feature>
<evidence type="ECO:0000256" key="8">
    <source>
        <dbReference type="RuleBase" id="RU363032"/>
    </source>
</evidence>
<dbReference type="Proteomes" id="UP000241158">
    <property type="component" value="Unassembled WGS sequence"/>
</dbReference>
<dbReference type="EMBL" id="PGGN01000003">
    <property type="protein sequence ID" value="PSH56632.1"/>
    <property type="molecule type" value="Genomic_DNA"/>
</dbReference>
<comment type="similarity">
    <text evidence="8">Belongs to the binding-protein-dependent transport system permease family.</text>
</comment>
<evidence type="ECO:0000256" key="1">
    <source>
        <dbReference type="ARBA" id="ARBA00004429"/>
    </source>
</evidence>
<keyword evidence="7 8" id="KW-0472">Membrane</keyword>
<feature type="transmembrane region" description="Helical" evidence="8">
    <location>
        <begin position="443"/>
        <end position="461"/>
    </location>
</feature>
<keyword evidence="5 8" id="KW-0812">Transmembrane</keyword>
<comment type="caution">
    <text evidence="10">The sequence shown here is derived from an EMBL/GenBank/DDBJ whole genome shotgun (WGS) entry which is preliminary data.</text>
</comment>
<evidence type="ECO:0000256" key="5">
    <source>
        <dbReference type="ARBA" id="ARBA00022692"/>
    </source>
</evidence>
<evidence type="ECO:0000256" key="6">
    <source>
        <dbReference type="ARBA" id="ARBA00022989"/>
    </source>
</evidence>
<dbReference type="SUPFAM" id="SSF161098">
    <property type="entry name" value="MetI-like"/>
    <property type="match status" value="2"/>
</dbReference>
<feature type="transmembrane region" description="Helical" evidence="8">
    <location>
        <begin position="25"/>
        <end position="50"/>
    </location>
</feature>
<dbReference type="InterPro" id="IPR035906">
    <property type="entry name" value="MetI-like_sf"/>
</dbReference>
<sequence length="577" mass="62937">MTISATTPIMHKIPVGLVRRKRQRLALPVILGLVLAVLVLLPIVLMFLGAVRTGTFVDPRAHFSLRSVIAVYATMPYLKTLIVTIGASLAVSFLACFIGIALAWLISRTDIPAKAWMENAVIAPLYLSPFVGALAWLILGSPNAGLINVLAREVFGVTGYAINVMTATGVILVMALYNIPYAYMTVSAALKGMDPSMEEASYLNGAGVFSTALKVTLPVVRPSIISAFFFVFVLTCGTFSIPAALGGTQAMPFLAIDIYRATATYPVDYARAAAIGTLLFWISLIGVAFYRFASQVATRFVTVTARGFRTRFLKLRSWRLPAIGFILTYVTLAIILPYLALFYVAFTRFTSSNILTASYTLDNFRSVIASVAVRQSIGNTLLVGVISPTFCVLLGIVLAYSIRRLRIRGAGILDYIAMFPIAVPGIVFGTGIFWTYLMTPVYGTVWILVIAFVATYIPYAYRMIDTSIIQIDRSLEEASALCGASHYRTASQITFRLIRPSVLSAWILVFIFSIREISAAIILSSPSNRVLSVMSWDYLEFGNVQNAAIIGILQTVILMAGILVSRFLLRVKLSQSG</sequence>
<evidence type="ECO:0000313" key="10">
    <source>
        <dbReference type="EMBL" id="PSH56632.1"/>
    </source>
</evidence>
<evidence type="ECO:0000256" key="7">
    <source>
        <dbReference type="ARBA" id="ARBA00023136"/>
    </source>
</evidence>
<feature type="transmembrane region" description="Helical" evidence="8">
    <location>
        <begin position="320"/>
        <end position="346"/>
    </location>
</feature>
<dbReference type="GO" id="GO:0005886">
    <property type="term" value="C:plasma membrane"/>
    <property type="evidence" value="ECO:0007669"/>
    <property type="project" value="UniProtKB-SubCell"/>
</dbReference>
<keyword evidence="3" id="KW-1003">Cell membrane</keyword>
<evidence type="ECO:0000259" key="9">
    <source>
        <dbReference type="PROSITE" id="PS50928"/>
    </source>
</evidence>
<name>A0A2P7AQY0_9HYPH</name>
<keyword evidence="4" id="KW-0997">Cell inner membrane</keyword>
<dbReference type="CDD" id="cd06261">
    <property type="entry name" value="TM_PBP2"/>
    <property type="match status" value="2"/>
</dbReference>
<proteinExistence type="inferred from homology"/>
<keyword evidence="6 8" id="KW-1133">Transmembrane helix</keyword>
<accession>A0A2P7AQY0</accession>
<dbReference type="PANTHER" id="PTHR43357:SF4">
    <property type="entry name" value="INNER MEMBRANE ABC TRANSPORTER PERMEASE PROTEIN YDCV"/>
    <property type="match status" value="1"/>
</dbReference>
<dbReference type="RefSeq" id="WP_106717381.1">
    <property type="nucleotide sequence ID" value="NZ_JACHXT010000003.1"/>
</dbReference>
<evidence type="ECO:0000256" key="2">
    <source>
        <dbReference type="ARBA" id="ARBA00022448"/>
    </source>
</evidence>
<feature type="domain" description="ABC transmembrane type-1" evidence="9">
    <location>
        <begin position="81"/>
        <end position="290"/>
    </location>
</feature>
<feature type="transmembrane region" description="Helical" evidence="8">
    <location>
        <begin position="224"/>
        <end position="245"/>
    </location>
</feature>
<feature type="transmembrane region" description="Helical" evidence="8">
    <location>
        <begin position="544"/>
        <end position="569"/>
    </location>
</feature>
<comment type="subcellular location">
    <subcellularLocation>
        <location evidence="1">Cell inner membrane</location>
        <topology evidence="1">Multi-pass membrane protein</topology>
    </subcellularLocation>
    <subcellularLocation>
        <location evidence="8">Cell membrane</location>
        <topology evidence="8">Multi-pass membrane protein</topology>
    </subcellularLocation>
</comment>
<feature type="transmembrane region" description="Helical" evidence="8">
    <location>
        <begin position="119"/>
        <end position="139"/>
    </location>
</feature>
<protein>
    <recommendedName>
        <fullName evidence="9">ABC transmembrane type-1 domain-containing protein</fullName>
    </recommendedName>
</protein>
<gene>
    <name evidence="10" type="ORF">CU100_14775</name>
</gene>
<keyword evidence="2 8" id="KW-0813">Transport</keyword>
<feature type="transmembrane region" description="Helical" evidence="8">
    <location>
        <begin position="412"/>
        <end position="437"/>
    </location>
</feature>
<dbReference type="PROSITE" id="PS50928">
    <property type="entry name" value="ABC_TM1"/>
    <property type="match status" value="2"/>
</dbReference>
<dbReference type="InterPro" id="IPR000515">
    <property type="entry name" value="MetI-like"/>
</dbReference>
<evidence type="ECO:0000313" key="11">
    <source>
        <dbReference type="Proteomes" id="UP000241158"/>
    </source>
</evidence>
<organism evidence="10 11">
    <name type="scientific">Phyllobacterium endophyticum</name>
    <dbReference type="NCBI Taxonomy" id="1149773"/>
    <lineage>
        <taxon>Bacteria</taxon>
        <taxon>Pseudomonadati</taxon>
        <taxon>Pseudomonadota</taxon>
        <taxon>Alphaproteobacteria</taxon>
        <taxon>Hyphomicrobiales</taxon>
        <taxon>Phyllobacteriaceae</taxon>
        <taxon>Phyllobacterium</taxon>
    </lineage>
</organism>
<feature type="transmembrane region" description="Helical" evidence="8">
    <location>
        <begin position="502"/>
        <end position="524"/>
    </location>
</feature>
<dbReference type="Gene3D" id="1.10.3720.10">
    <property type="entry name" value="MetI-like"/>
    <property type="match status" value="2"/>
</dbReference>
<dbReference type="GO" id="GO:0055085">
    <property type="term" value="P:transmembrane transport"/>
    <property type="evidence" value="ECO:0007669"/>
    <property type="project" value="InterPro"/>
</dbReference>
<feature type="domain" description="ABC transmembrane type-1" evidence="9">
    <location>
        <begin position="377"/>
        <end position="568"/>
    </location>
</feature>
<keyword evidence="11" id="KW-1185">Reference proteome</keyword>
<feature type="transmembrane region" description="Helical" evidence="8">
    <location>
        <begin position="381"/>
        <end position="400"/>
    </location>
</feature>
<feature type="transmembrane region" description="Helical" evidence="8">
    <location>
        <begin position="81"/>
        <end position="107"/>
    </location>
</feature>